<dbReference type="OrthoDB" id="6375380at2759"/>
<dbReference type="GO" id="GO:0015074">
    <property type="term" value="P:DNA integration"/>
    <property type="evidence" value="ECO:0007669"/>
    <property type="project" value="InterPro"/>
</dbReference>
<dbReference type="InterPro" id="IPR012337">
    <property type="entry name" value="RNaseH-like_sf"/>
</dbReference>
<dbReference type="InterPro" id="IPR050951">
    <property type="entry name" value="Retrovirus_Pol_polyprotein"/>
</dbReference>
<evidence type="ECO:0000313" key="2">
    <source>
        <dbReference type="EMBL" id="CAB4027704.1"/>
    </source>
</evidence>
<dbReference type="Proteomes" id="UP001152795">
    <property type="component" value="Unassembled WGS sequence"/>
</dbReference>
<dbReference type="InterPro" id="IPR001584">
    <property type="entry name" value="Integrase_cat-core"/>
</dbReference>
<dbReference type="EMBL" id="CACRXK020014970">
    <property type="protein sequence ID" value="CAB4027704.1"/>
    <property type="molecule type" value="Genomic_DNA"/>
</dbReference>
<organism evidence="2 3">
    <name type="scientific">Paramuricea clavata</name>
    <name type="common">Red gorgonian</name>
    <name type="synonym">Violescent sea-whip</name>
    <dbReference type="NCBI Taxonomy" id="317549"/>
    <lineage>
        <taxon>Eukaryota</taxon>
        <taxon>Metazoa</taxon>
        <taxon>Cnidaria</taxon>
        <taxon>Anthozoa</taxon>
        <taxon>Octocorallia</taxon>
        <taxon>Malacalcyonacea</taxon>
        <taxon>Plexauridae</taxon>
        <taxon>Paramuricea</taxon>
    </lineage>
</organism>
<sequence length="412" mass="45464">MMQCSNVEDAPHMASACALQQIGSVTFDHIVSAARSDTEYQTLLKFIARGFPGKRNLVEPACMPAGFAFKAHKVNHRTLQHIFRDLFIAYGVSEELSTDGGPQFTAEAFQQFLKLWGVNHRLSSASYPQSNGRAEVAVKAAKRIIHNNRSSDGGLNTDTAARAILQYRNTPLPDIELSPAQILLHRQLRDSIPAHPAHYQPHKEWVLTAEEREKALSKRNHILVKNHDTTARKLRPLVLGTNVVVQGETKRWEHTGRIVEVLPYRQYRIRMFHSGRVILRNRRFLREYTTIHPEDIHPLSIEPPASAPAPSTPALESAPSTPAPPTPAPPTPAPPTPAPPTLAPSTPASPILIPESECSVPSSSNLPTQSQGIALGDSQQTAVTQKLPRALKNLQSFNKQGLKDHFPLGGRR</sequence>
<comment type="caution">
    <text evidence="2">The sequence shown here is derived from an EMBL/GenBank/DDBJ whole genome shotgun (WGS) entry which is preliminary data.</text>
</comment>
<proteinExistence type="predicted"/>
<reference evidence="2" key="1">
    <citation type="submission" date="2020-04" db="EMBL/GenBank/DDBJ databases">
        <authorList>
            <person name="Alioto T."/>
            <person name="Alioto T."/>
            <person name="Gomez Garrido J."/>
        </authorList>
    </citation>
    <scope>NUCLEOTIDE SEQUENCE</scope>
    <source>
        <strain evidence="2">A484AB</strain>
    </source>
</reference>
<dbReference type="PANTHER" id="PTHR37984:SF7">
    <property type="entry name" value="INTEGRASE CATALYTIC DOMAIN-CONTAINING PROTEIN"/>
    <property type="match status" value="1"/>
</dbReference>
<dbReference type="PROSITE" id="PS50994">
    <property type="entry name" value="INTEGRASE"/>
    <property type="match status" value="1"/>
</dbReference>
<dbReference type="Gene3D" id="3.30.420.10">
    <property type="entry name" value="Ribonuclease H-like superfamily/Ribonuclease H"/>
    <property type="match status" value="1"/>
</dbReference>
<name>A0A6S7JCC6_PARCT</name>
<dbReference type="AlphaFoldDB" id="A0A6S7JCC6"/>
<dbReference type="SUPFAM" id="SSF53098">
    <property type="entry name" value="Ribonuclease H-like"/>
    <property type="match status" value="1"/>
</dbReference>
<evidence type="ECO:0000313" key="3">
    <source>
        <dbReference type="Proteomes" id="UP001152795"/>
    </source>
</evidence>
<keyword evidence="3" id="KW-1185">Reference proteome</keyword>
<dbReference type="PANTHER" id="PTHR37984">
    <property type="entry name" value="PROTEIN CBG26694"/>
    <property type="match status" value="1"/>
</dbReference>
<evidence type="ECO:0000256" key="1">
    <source>
        <dbReference type="SAM" id="MobiDB-lite"/>
    </source>
</evidence>
<feature type="region of interest" description="Disordered" evidence="1">
    <location>
        <begin position="296"/>
        <end position="381"/>
    </location>
</feature>
<accession>A0A6S7JCC6</accession>
<gene>
    <name evidence="2" type="ORF">PACLA_8A052298</name>
</gene>
<dbReference type="InterPro" id="IPR036397">
    <property type="entry name" value="RNaseH_sf"/>
</dbReference>
<feature type="compositionally biased region" description="Pro residues" evidence="1">
    <location>
        <begin position="321"/>
        <end position="342"/>
    </location>
</feature>
<protein>
    <submittedName>
        <fullName evidence="2">Gag-Pol poly</fullName>
    </submittedName>
</protein>
<feature type="compositionally biased region" description="Polar residues" evidence="1">
    <location>
        <begin position="359"/>
        <end position="381"/>
    </location>
</feature>
<dbReference type="GO" id="GO:0003676">
    <property type="term" value="F:nucleic acid binding"/>
    <property type="evidence" value="ECO:0007669"/>
    <property type="project" value="InterPro"/>
</dbReference>